<dbReference type="Proteomes" id="UP000185612">
    <property type="component" value="Unassembled WGS sequence"/>
</dbReference>
<feature type="domain" description="LytR/CpsA/Psr regulator C-terminal" evidence="3">
    <location>
        <begin position="123"/>
        <end position="209"/>
    </location>
</feature>
<feature type="compositionally biased region" description="Pro residues" evidence="1">
    <location>
        <begin position="102"/>
        <end position="113"/>
    </location>
</feature>
<gene>
    <name evidence="4" type="ORF">BSZ40_07660</name>
</gene>
<evidence type="ECO:0000259" key="3">
    <source>
        <dbReference type="Pfam" id="PF13399"/>
    </source>
</evidence>
<feature type="region of interest" description="Disordered" evidence="1">
    <location>
        <begin position="55"/>
        <end position="117"/>
    </location>
</feature>
<protein>
    <recommendedName>
        <fullName evidence="3">LytR/CpsA/Psr regulator C-terminal domain-containing protein</fullName>
    </recommendedName>
</protein>
<keyword evidence="5" id="KW-1185">Reference proteome</keyword>
<keyword evidence="2" id="KW-0812">Transmembrane</keyword>
<dbReference type="STRING" id="52770.BSZ40_07660"/>
<sequence>MSNYQMDEFDHVSDDQPEGVHRAPEPWWRPLLPYLAVIILIPLLAWGAVAMLSKSGDQPTAGGGAAGVQTAPAADDGASQSVPAPATEQATAPEQAPATTAPAPPPEQTPTPSAPEGVNYESQVAVYNAAGIQGMAAAAVETIAEAGFANGSATNFDKESPEANTVYYASAEHAAAAQEIATALGIGNVVEDASIASSTPIAVVLVEDFR</sequence>
<dbReference type="InterPro" id="IPR027381">
    <property type="entry name" value="LytR/CpsA/Psr_C"/>
</dbReference>
<comment type="caution">
    <text evidence="4">The sequence shown here is derived from an EMBL/GenBank/DDBJ whole genome shotgun (WGS) entry which is preliminary data.</text>
</comment>
<dbReference type="EMBL" id="MQVS01000007">
    <property type="protein sequence ID" value="OKL51433.1"/>
    <property type="molecule type" value="Genomic_DNA"/>
</dbReference>
<reference evidence="5" key="1">
    <citation type="submission" date="2016-12" db="EMBL/GenBank/DDBJ databases">
        <authorList>
            <person name="Meng X."/>
        </authorList>
    </citation>
    <scope>NUCLEOTIDE SEQUENCE [LARGE SCALE GENOMIC DNA]</scope>
    <source>
        <strain evidence="5">DSM 20732</strain>
    </source>
</reference>
<feature type="compositionally biased region" description="Basic and acidic residues" evidence="1">
    <location>
        <begin position="8"/>
        <end position="22"/>
    </location>
</feature>
<dbReference type="OrthoDB" id="3268922at2"/>
<keyword evidence="2" id="KW-0472">Membrane</keyword>
<feature type="compositionally biased region" description="Low complexity" evidence="1">
    <location>
        <begin position="83"/>
        <end position="101"/>
    </location>
</feature>
<dbReference type="RefSeq" id="WP_073824880.1">
    <property type="nucleotide sequence ID" value="NZ_JAUNKL010000013.1"/>
</dbReference>
<evidence type="ECO:0000256" key="2">
    <source>
        <dbReference type="SAM" id="Phobius"/>
    </source>
</evidence>
<name>A0A1Q5PV06_9ACTO</name>
<dbReference type="AlphaFoldDB" id="A0A1Q5PV06"/>
<accession>A0A1Q5PV06</accession>
<proteinExistence type="predicted"/>
<dbReference type="Pfam" id="PF13399">
    <property type="entry name" value="LytR_C"/>
    <property type="match status" value="1"/>
</dbReference>
<keyword evidence="2" id="KW-1133">Transmembrane helix</keyword>
<dbReference type="Gene3D" id="3.30.70.2390">
    <property type="match status" value="1"/>
</dbReference>
<evidence type="ECO:0000256" key="1">
    <source>
        <dbReference type="SAM" id="MobiDB-lite"/>
    </source>
</evidence>
<evidence type="ECO:0000313" key="4">
    <source>
        <dbReference type="EMBL" id="OKL51433.1"/>
    </source>
</evidence>
<feature type="transmembrane region" description="Helical" evidence="2">
    <location>
        <begin position="31"/>
        <end position="52"/>
    </location>
</feature>
<organism evidence="4 5">
    <name type="scientific">Buchananella hordeovulneris</name>
    <dbReference type="NCBI Taxonomy" id="52770"/>
    <lineage>
        <taxon>Bacteria</taxon>
        <taxon>Bacillati</taxon>
        <taxon>Actinomycetota</taxon>
        <taxon>Actinomycetes</taxon>
        <taxon>Actinomycetales</taxon>
        <taxon>Actinomycetaceae</taxon>
        <taxon>Buchananella</taxon>
    </lineage>
</organism>
<feature type="region of interest" description="Disordered" evidence="1">
    <location>
        <begin position="1"/>
        <end position="22"/>
    </location>
</feature>
<evidence type="ECO:0000313" key="5">
    <source>
        <dbReference type="Proteomes" id="UP000185612"/>
    </source>
</evidence>